<dbReference type="SUPFAM" id="SSF56601">
    <property type="entry name" value="beta-lactamase/transpeptidase-like"/>
    <property type="match status" value="1"/>
</dbReference>
<dbReference type="Pfam" id="PF00144">
    <property type="entry name" value="Beta-lactamase"/>
    <property type="match status" value="1"/>
</dbReference>
<reference evidence="2" key="1">
    <citation type="submission" date="2023-07" db="EMBL/GenBank/DDBJ databases">
        <title>Sorghum-associated microbial communities from plants grown in Nebraska, USA.</title>
        <authorList>
            <person name="Schachtman D."/>
        </authorList>
    </citation>
    <scope>NUCLEOTIDE SEQUENCE</scope>
    <source>
        <strain evidence="2">BE330</strain>
    </source>
</reference>
<accession>A0AAE4BN24</accession>
<organism evidence="2 3">
    <name type="scientific">Deinococcus soli</name>
    <name type="common">ex Cha et al. 2016</name>
    <dbReference type="NCBI Taxonomy" id="1309411"/>
    <lineage>
        <taxon>Bacteria</taxon>
        <taxon>Thermotogati</taxon>
        <taxon>Deinococcota</taxon>
        <taxon>Deinococci</taxon>
        <taxon>Deinococcales</taxon>
        <taxon>Deinococcaceae</taxon>
        <taxon>Deinococcus</taxon>
    </lineage>
</organism>
<evidence type="ECO:0000313" key="2">
    <source>
        <dbReference type="EMBL" id="MDR6220863.1"/>
    </source>
</evidence>
<comment type="caution">
    <text evidence="2">The sequence shown here is derived from an EMBL/GenBank/DDBJ whole genome shotgun (WGS) entry which is preliminary data.</text>
</comment>
<dbReference type="InterPro" id="IPR050789">
    <property type="entry name" value="Diverse_Enzym_Activities"/>
</dbReference>
<evidence type="ECO:0000259" key="1">
    <source>
        <dbReference type="Pfam" id="PF00144"/>
    </source>
</evidence>
<name>A0AAE4BN24_9DEIO</name>
<evidence type="ECO:0000313" key="3">
    <source>
        <dbReference type="Proteomes" id="UP001185331"/>
    </source>
</evidence>
<dbReference type="PANTHER" id="PTHR43283">
    <property type="entry name" value="BETA-LACTAMASE-RELATED"/>
    <property type="match status" value="1"/>
</dbReference>
<feature type="domain" description="Beta-lactamase-related" evidence="1">
    <location>
        <begin position="7"/>
        <end position="340"/>
    </location>
</feature>
<dbReference type="PANTHER" id="PTHR43283:SF7">
    <property type="entry name" value="BETA-LACTAMASE-RELATED DOMAIN-CONTAINING PROTEIN"/>
    <property type="match status" value="1"/>
</dbReference>
<dbReference type="InterPro" id="IPR012338">
    <property type="entry name" value="Beta-lactam/transpept-like"/>
</dbReference>
<protein>
    <submittedName>
        <fullName evidence="2">CubicO group peptidase (Beta-lactamase class C family)</fullName>
    </submittedName>
</protein>
<dbReference type="InterPro" id="IPR001466">
    <property type="entry name" value="Beta-lactam-related"/>
</dbReference>
<gene>
    <name evidence="2" type="ORF">J2Y00_004490</name>
</gene>
<dbReference type="RefSeq" id="WP_309858148.1">
    <property type="nucleotide sequence ID" value="NZ_JAVDQJ010000017.1"/>
</dbReference>
<dbReference type="AlphaFoldDB" id="A0AAE4BN24"/>
<proteinExistence type="predicted"/>
<dbReference type="EMBL" id="JAVDQK010000018">
    <property type="protein sequence ID" value="MDR6220863.1"/>
    <property type="molecule type" value="Genomic_DNA"/>
</dbReference>
<sequence length="370" mass="40579">MSLNALIDEARRANTSALFITQAGQVLVDEVMDGQGDRPLATMSVTKAVLSLLVGRAVTLGHLPGADLPVHEVFPEWRQGRKREVTLRHLLTHTSGLQNVPHAGQEVYASEDRLQLALCAELDTAPGTRFSYNNKAMALIAGLLERVTGRRLDAFAREELLGPLGITDWHWSVDARGLPNGFADLFLHARDLGRLGLLALRDGEDLIRADWMQDSTRPATPLTDQMGLLWFLLPAWTRYSVTPAHVQAAQDAGVEDAHLRALEACLCQEVTRDDLLARLSQTGLVPQTLPAGLEWLSVHAGPPVGFRHDGFRGQNLIVHREAKLVAVRMISWDHPQVEAPASAFSAFPDRVVEVAHSLNALQSTVDSTIR</sequence>
<dbReference type="Gene3D" id="3.40.710.10">
    <property type="entry name" value="DD-peptidase/beta-lactamase superfamily"/>
    <property type="match status" value="1"/>
</dbReference>
<dbReference type="Proteomes" id="UP001185331">
    <property type="component" value="Unassembled WGS sequence"/>
</dbReference>